<dbReference type="Gene3D" id="3.40.630.40">
    <property type="entry name" value="Zn-dependent exopeptidases"/>
    <property type="match status" value="1"/>
</dbReference>
<dbReference type="InterPro" id="IPR002508">
    <property type="entry name" value="MurNAc-LAA_cat"/>
</dbReference>
<dbReference type="Gene3D" id="3.10.350.10">
    <property type="entry name" value="LysM domain"/>
    <property type="match status" value="2"/>
</dbReference>
<evidence type="ECO:0000256" key="1">
    <source>
        <dbReference type="ARBA" id="ARBA00022801"/>
    </source>
</evidence>
<feature type="domain" description="LysM" evidence="3">
    <location>
        <begin position="391"/>
        <end position="435"/>
    </location>
</feature>
<dbReference type="InterPro" id="IPR050695">
    <property type="entry name" value="N-acetylmuramoyl_amidase_3"/>
</dbReference>
<dbReference type="GO" id="GO:0009253">
    <property type="term" value="P:peptidoglycan catabolic process"/>
    <property type="evidence" value="ECO:0007669"/>
    <property type="project" value="InterPro"/>
</dbReference>
<evidence type="ECO:0000259" key="3">
    <source>
        <dbReference type="PROSITE" id="PS51782"/>
    </source>
</evidence>
<proteinExistence type="predicted"/>
<dbReference type="Pfam" id="PF11741">
    <property type="entry name" value="AMIN"/>
    <property type="match status" value="1"/>
</dbReference>
<gene>
    <name evidence="4" type="ORF">ASZ90_007124</name>
</gene>
<dbReference type="InterPro" id="IPR018392">
    <property type="entry name" value="LysM"/>
</dbReference>
<name>A0A0W8FQP1_9ZZZZ</name>
<dbReference type="CDD" id="cd00118">
    <property type="entry name" value="LysM"/>
    <property type="match status" value="2"/>
</dbReference>
<dbReference type="GO" id="GO:0008745">
    <property type="term" value="F:N-acetylmuramoyl-L-alanine amidase activity"/>
    <property type="evidence" value="ECO:0007669"/>
    <property type="project" value="UniProtKB-EC"/>
</dbReference>
<dbReference type="SUPFAM" id="SSF54106">
    <property type="entry name" value="LysM domain"/>
    <property type="match status" value="2"/>
</dbReference>
<sequence>MMCKENNVFKEFFYFLTILIVSLFSTYCYASTEILNIRHWAAPDHTRIVLDVNDVPAYKVKEKENLLVLNFKGASIHESVPAKVIINQPGVKEVVFHHTDDMVEIEFFLDKHQKVEVFKLKKFQDKPDRVVVDIILEQIAKEEKITEPLQSPKKKKIIVIDPGHGGEDPGAIGKKGTYEKNIVLSICREIKKAINRLPGYRAVLTRDGDYYVSFKKRLQKAKDLNASLFISVHADAARNRIAKGSSVYCLSTGAASNEAAKLLAKNENLSDILGGVTDSEGNNESNQIIMNMFQTNTINLSKIYAGILMKYLDTVNYLKYNSVQEAPFRVLKLPDIPAVLVETAFISNPDEEKLLKKSGFQKTLATAVASSVAEYLSGTAGTTKSDEETTTYYKVKKGDTLFSLARCFNTKVAVLLKLNDMKLEDPLFIDQKIIVPANKDEDNEKINIAASDKKDKSYGRKKAFRIYTVKKGDTLFLLAKDNSTTVQELLKLNNMKSTDSLLYGQKIKLPKKSGNI</sequence>
<feature type="domain" description="LysM" evidence="3">
    <location>
        <begin position="465"/>
        <end position="509"/>
    </location>
</feature>
<dbReference type="SUPFAM" id="SSF53187">
    <property type="entry name" value="Zn-dependent exopeptidases"/>
    <property type="match status" value="1"/>
</dbReference>
<dbReference type="PANTHER" id="PTHR30404">
    <property type="entry name" value="N-ACETYLMURAMOYL-L-ALANINE AMIDASE"/>
    <property type="match status" value="1"/>
</dbReference>
<keyword evidence="2" id="KW-1133">Transmembrane helix</keyword>
<dbReference type="PROSITE" id="PS51782">
    <property type="entry name" value="LYSM"/>
    <property type="match status" value="2"/>
</dbReference>
<dbReference type="SMART" id="SM00646">
    <property type="entry name" value="Ami_3"/>
    <property type="match status" value="1"/>
</dbReference>
<dbReference type="EMBL" id="LNQE01000921">
    <property type="protein sequence ID" value="KUG23092.1"/>
    <property type="molecule type" value="Genomic_DNA"/>
</dbReference>
<evidence type="ECO:0000313" key="4">
    <source>
        <dbReference type="EMBL" id="KUG23092.1"/>
    </source>
</evidence>
<accession>A0A0W8FQP1</accession>
<dbReference type="Gene3D" id="2.60.40.3500">
    <property type="match status" value="1"/>
</dbReference>
<organism evidence="4">
    <name type="scientific">hydrocarbon metagenome</name>
    <dbReference type="NCBI Taxonomy" id="938273"/>
    <lineage>
        <taxon>unclassified sequences</taxon>
        <taxon>metagenomes</taxon>
        <taxon>ecological metagenomes</taxon>
    </lineage>
</organism>
<dbReference type="CDD" id="cd02696">
    <property type="entry name" value="MurNAc-LAA"/>
    <property type="match status" value="1"/>
</dbReference>
<dbReference type="EC" id="3.5.1.28" evidence="4"/>
<dbReference type="PANTHER" id="PTHR30404:SF0">
    <property type="entry name" value="N-ACETYLMURAMOYL-L-ALANINE AMIDASE AMIC"/>
    <property type="match status" value="1"/>
</dbReference>
<feature type="transmembrane region" description="Helical" evidence="2">
    <location>
        <begin position="12"/>
        <end position="30"/>
    </location>
</feature>
<keyword evidence="1 4" id="KW-0378">Hydrolase</keyword>
<keyword evidence="2" id="KW-0812">Transmembrane</keyword>
<dbReference type="Pfam" id="PF01520">
    <property type="entry name" value="Amidase_3"/>
    <property type="match status" value="1"/>
</dbReference>
<comment type="caution">
    <text evidence="4">The sequence shown here is derived from an EMBL/GenBank/DDBJ whole genome shotgun (WGS) entry which is preliminary data.</text>
</comment>
<dbReference type="SMART" id="SM00257">
    <property type="entry name" value="LysM"/>
    <property type="match status" value="2"/>
</dbReference>
<dbReference type="Pfam" id="PF01476">
    <property type="entry name" value="LysM"/>
    <property type="match status" value="2"/>
</dbReference>
<dbReference type="AlphaFoldDB" id="A0A0W8FQP1"/>
<evidence type="ECO:0000256" key="2">
    <source>
        <dbReference type="SAM" id="Phobius"/>
    </source>
</evidence>
<dbReference type="InterPro" id="IPR036779">
    <property type="entry name" value="LysM_dom_sf"/>
</dbReference>
<dbReference type="InterPro" id="IPR021731">
    <property type="entry name" value="AMIN_dom"/>
</dbReference>
<dbReference type="GO" id="GO:0030288">
    <property type="term" value="C:outer membrane-bounded periplasmic space"/>
    <property type="evidence" value="ECO:0007669"/>
    <property type="project" value="TreeGrafter"/>
</dbReference>
<reference evidence="4" key="1">
    <citation type="journal article" date="2015" name="Proc. Natl. Acad. Sci. U.S.A.">
        <title>Networks of energetic and metabolic interactions define dynamics in microbial communities.</title>
        <authorList>
            <person name="Embree M."/>
            <person name="Liu J.K."/>
            <person name="Al-Bassam M.M."/>
            <person name="Zengler K."/>
        </authorList>
    </citation>
    <scope>NUCLEOTIDE SEQUENCE</scope>
</reference>
<protein>
    <submittedName>
        <fullName evidence="4">N-acetylmuramoyl-l-alanine amidase</fullName>
        <ecNumber evidence="4">3.5.1.28</ecNumber>
    </submittedName>
</protein>
<keyword evidence="2" id="KW-0472">Membrane</keyword>